<proteinExistence type="predicted"/>
<feature type="compositionally biased region" description="Basic and acidic residues" evidence="1">
    <location>
        <begin position="42"/>
        <end position="51"/>
    </location>
</feature>
<keyword evidence="3" id="KW-1185">Reference proteome</keyword>
<dbReference type="AlphaFoldDB" id="A0A9X1A7K0"/>
<dbReference type="EMBL" id="JAFLWW010000001">
    <property type="protein sequence ID" value="MBT1154372.1"/>
    <property type="molecule type" value="Genomic_DNA"/>
</dbReference>
<gene>
    <name evidence="2" type="ORF">J1C56_02075</name>
</gene>
<name>A0A9X1A7K0_9HYPH</name>
<feature type="region of interest" description="Disordered" evidence="1">
    <location>
        <begin position="42"/>
        <end position="68"/>
    </location>
</feature>
<reference evidence="2" key="1">
    <citation type="journal article" date="2021" name="Microorganisms">
        <title>Phylogenomic Reconstruction and Metabolic Potential of the Genus Aminobacter.</title>
        <authorList>
            <person name="Artuso I."/>
            <person name="Turrini P."/>
            <person name="Pirolo M."/>
            <person name="Lugli G.A."/>
            <person name="Ventura M."/>
            <person name="Visca P."/>
        </authorList>
    </citation>
    <scope>NUCLEOTIDE SEQUENCE</scope>
    <source>
        <strain evidence="2">LMG 26462</strain>
    </source>
</reference>
<organism evidence="2 3">
    <name type="scientific">Aminobacter anthyllidis</name>
    <dbReference type="NCBI Taxonomy" id="1035067"/>
    <lineage>
        <taxon>Bacteria</taxon>
        <taxon>Pseudomonadati</taxon>
        <taxon>Pseudomonadota</taxon>
        <taxon>Alphaproteobacteria</taxon>
        <taxon>Hyphomicrobiales</taxon>
        <taxon>Phyllobacteriaceae</taxon>
        <taxon>Aminobacter</taxon>
    </lineage>
</organism>
<protein>
    <submittedName>
        <fullName evidence="2">Uncharacterized protein</fullName>
    </submittedName>
</protein>
<evidence type="ECO:0000256" key="1">
    <source>
        <dbReference type="SAM" id="MobiDB-lite"/>
    </source>
</evidence>
<evidence type="ECO:0000313" key="3">
    <source>
        <dbReference type="Proteomes" id="UP001138921"/>
    </source>
</evidence>
<reference evidence="2" key="2">
    <citation type="submission" date="2021-03" db="EMBL/GenBank/DDBJ databases">
        <authorList>
            <person name="Artuso I."/>
            <person name="Turrini P."/>
            <person name="Pirolo M."/>
            <person name="Lugli G.A."/>
            <person name="Ventura M."/>
            <person name="Visca P."/>
        </authorList>
    </citation>
    <scope>NUCLEOTIDE SEQUENCE</scope>
    <source>
        <strain evidence="2">LMG 26462</strain>
    </source>
</reference>
<evidence type="ECO:0000313" key="2">
    <source>
        <dbReference type="EMBL" id="MBT1154372.1"/>
    </source>
</evidence>
<accession>A0A9X1A7K0</accession>
<sequence>MTNPRFDANRPFGSIHPPYNGAMYEQDSCFFSGSYEFLFREGQQEPARVQEKAGAPAPVPPAPQQAPKVEAPVVVAPVAKTEPVKDGVDLAAWARGEAKYAFFSIKKEVAAAYPSIETTNAASIVAGLVAAGVVAEADVKR</sequence>
<dbReference type="RefSeq" id="WP_214385528.1">
    <property type="nucleotide sequence ID" value="NZ_JAFLWW010000001.1"/>
</dbReference>
<comment type="caution">
    <text evidence="2">The sequence shown here is derived from an EMBL/GenBank/DDBJ whole genome shotgun (WGS) entry which is preliminary data.</text>
</comment>
<dbReference type="Proteomes" id="UP001138921">
    <property type="component" value="Unassembled WGS sequence"/>
</dbReference>